<comment type="caution">
    <text evidence="2">The sequence shown here is derived from an EMBL/GenBank/DDBJ whole genome shotgun (WGS) entry which is preliminary data.</text>
</comment>
<dbReference type="InterPro" id="IPR045057">
    <property type="entry name" value="Gcn5-rel_NAT"/>
</dbReference>
<dbReference type="PANTHER" id="PTHR31435">
    <property type="entry name" value="PROTEIN NATD1"/>
    <property type="match status" value="1"/>
</dbReference>
<dbReference type="InterPro" id="IPR016181">
    <property type="entry name" value="Acyl_CoA_acyltransferase"/>
</dbReference>
<evidence type="ECO:0000313" key="3">
    <source>
        <dbReference type="Proteomes" id="UP000479692"/>
    </source>
</evidence>
<feature type="domain" description="N-acetyltransferase" evidence="1">
    <location>
        <begin position="18"/>
        <end position="104"/>
    </location>
</feature>
<dbReference type="PANTHER" id="PTHR31435:SF9">
    <property type="entry name" value="PROTEIN NATD1"/>
    <property type="match status" value="1"/>
</dbReference>
<proteinExistence type="predicted"/>
<dbReference type="RefSeq" id="WP_156641728.1">
    <property type="nucleotide sequence ID" value="NZ_WOXT01000002.1"/>
</dbReference>
<dbReference type="Gene3D" id="3.40.630.30">
    <property type="match status" value="1"/>
</dbReference>
<name>A0A7C9HVH1_9GAMM</name>
<dbReference type="PROSITE" id="PS51729">
    <property type="entry name" value="GNAT_YJDJ"/>
    <property type="match status" value="1"/>
</dbReference>
<dbReference type="AlphaFoldDB" id="A0A7C9HVH1"/>
<dbReference type="Proteomes" id="UP000479692">
    <property type="component" value="Unassembled WGS sequence"/>
</dbReference>
<dbReference type="SUPFAM" id="SSF55729">
    <property type="entry name" value="Acyl-CoA N-acyltransferases (Nat)"/>
    <property type="match status" value="1"/>
</dbReference>
<dbReference type="EMBL" id="WOXT01000002">
    <property type="protein sequence ID" value="MUV14438.1"/>
    <property type="molecule type" value="Genomic_DNA"/>
</dbReference>
<sequence>MSNDPRDIAARIRHEADAGARSEGRFVVVDDGVEAELVYRRDDAGQITILHTGVPTAIGGRGIAGALVRTALDWAKAEGMKVHLACSYSKAWVEKHPEYAAITRL</sequence>
<keyword evidence="2" id="KW-0808">Transferase</keyword>
<keyword evidence="3" id="KW-1185">Reference proteome</keyword>
<dbReference type="InterPro" id="IPR031165">
    <property type="entry name" value="GNAT_YJDJ"/>
</dbReference>
<dbReference type="Pfam" id="PF14542">
    <property type="entry name" value="Acetyltransf_CG"/>
    <property type="match status" value="1"/>
</dbReference>
<evidence type="ECO:0000259" key="1">
    <source>
        <dbReference type="PROSITE" id="PS51729"/>
    </source>
</evidence>
<gene>
    <name evidence="2" type="ORF">GN331_09495</name>
</gene>
<protein>
    <submittedName>
        <fullName evidence="2">N-acetyltransferase</fullName>
    </submittedName>
</protein>
<reference evidence="2 3" key="1">
    <citation type="submission" date="2019-12" db="EMBL/GenBank/DDBJ databases">
        <authorList>
            <person name="Xu J."/>
        </authorList>
    </citation>
    <scope>NUCLEOTIDE SEQUENCE [LARGE SCALE GENOMIC DNA]</scope>
    <source>
        <strain evidence="2 3">HX-5-24</strain>
    </source>
</reference>
<evidence type="ECO:0000313" key="2">
    <source>
        <dbReference type="EMBL" id="MUV14438.1"/>
    </source>
</evidence>
<dbReference type="GO" id="GO:0016740">
    <property type="term" value="F:transferase activity"/>
    <property type="evidence" value="ECO:0007669"/>
    <property type="project" value="UniProtKB-KW"/>
</dbReference>
<organism evidence="2 3">
    <name type="scientific">Noviluteimonas gilva</name>
    <dbReference type="NCBI Taxonomy" id="2682097"/>
    <lineage>
        <taxon>Bacteria</taxon>
        <taxon>Pseudomonadati</taxon>
        <taxon>Pseudomonadota</taxon>
        <taxon>Gammaproteobacteria</taxon>
        <taxon>Lysobacterales</taxon>
        <taxon>Lysobacteraceae</taxon>
        <taxon>Noviluteimonas</taxon>
    </lineage>
</organism>
<accession>A0A7C9HVH1</accession>